<keyword evidence="5 9" id="KW-0822">Tryptophan biosynthesis</keyword>
<evidence type="ECO:0000256" key="7">
    <source>
        <dbReference type="ARBA" id="ARBA00023239"/>
    </source>
</evidence>
<gene>
    <name evidence="9" type="primary">trpA</name>
    <name evidence="11" type="ORF">SPV1_13322</name>
</gene>
<dbReference type="UniPathway" id="UPA00035">
    <property type="reaction ID" value="UER00044"/>
</dbReference>
<comment type="pathway">
    <text evidence="2 9">Amino-acid biosynthesis; L-tryptophan biosynthesis; L-tryptophan from chorismate: step 5/5.</text>
</comment>
<comment type="similarity">
    <text evidence="9 10">Belongs to the TrpA family.</text>
</comment>
<dbReference type="PANTHER" id="PTHR43406:SF1">
    <property type="entry name" value="TRYPTOPHAN SYNTHASE ALPHA CHAIN, CHLOROPLASTIC"/>
    <property type="match status" value="1"/>
</dbReference>
<dbReference type="InterPro" id="IPR018204">
    <property type="entry name" value="Trp_synthase_alpha_AS"/>
</dbReference>
<dbReference type="InterPro" id="IPR013785">
    <property type="entry name" value="Aldolase_TIM"/>
</dbReference>
<keyword evidence="7 9" id="KW-0456">Lyase</keyword>
<keyword evidence="12" id="KW-1185">Reference proteome</keyword>
<dbReference type="FunCoup" id="Q0EXD5">
    <property type="interactions" value="541"/>
</dbReference>
<dbReference type="OrthoDB" id="9804578at2"/>
<sequence length="269" mass="27872">MSARLGQVFERCRAQGRSALVGYLTAGDPNPAESRELLLALAAHCDIIEIGMPFSDPMADGPVIEAASVRALAAGTHINDVFELTRAVREANPDIGIVLMGYANVPYAMGFDLFSERAAAVGADGVLIVDIPPEEGAICDDAFRAHGLDRILLLSPTSPDERIRLACAEGSGFIYYVSLTGITGADMGEVADIRSSVAHIKTMTDLPICVGFGIKTPEQASAVASFADGVVVGSHFVNQIAGDGDVHEAAGALAASAAAMRAVMGGEQV</sequence>
<dbReference type="STRING" id="314344.AL013_09685"/>
<dbReference type="AlphaFoldDB" id="Q0EXD5"/>
<dbReference type="Proteomes" id="UP000005297">
    <property type="component" value="Unassembled WGS sequence"/>
</dbReference>
<dbReference type="GO" id="GO:0005829">
    <property type="term" value="C:cytosol"/>
    <property type="evidence" value="ECO:0007669"/>
    <property type="project" value="TreeGrafter"/>
</dbReference>
<evidence type="ECO:0000313" key="12">
    <source>
        <dbReference type="Proteomes" id="UP000005297"/>
    </source>
</evidence>
<dbReference type="PANTHER" id="PTHR43406">
    <property type="entry name" value="TRYPTOPHAN SYNTHASE, ALPHA CHAIN"/>
    <property type="match status" value="1"/>
</dbReference>
<evidence type="ECO:0000256" key="3">
    <source>
        <dbReference type="ARBA" id="ARBA00011270"/>
    </source>
</evidence>
<proteinExistence type="inferred from homology"/>
<evidence type="ECO:0000313" key="11">
    <source>
        <dbReference type="EMBL" id="EAU53981.1"/>
    </source>
</evidence>
<dbReference type="HAMAP" id="MF_00131">
    <property type="entry name" value="Trp_synth_alpha"/>
    <property type="match status" value="1"/>
</dbReference>
<dbReference type="EC" id="4.2.1.20" evidence="9"/>
<dbReference type="InParanoid" id="Q0EXD5"/>
<evidence type="ECO:0000256" key="6">
    <source>
        <dbReference type="ARBA" id="ARBA00023141"/>
    </source>
</evidence>
<evidence type="ECO:0000256" key="10">
    <source>
        <dbReference type="RuleBase" id="RU003662"/>
    </source>
</evidence>
<evidence type="ECO:0000256" key="2">
    <source>
        <dbReference type="ARBA" id="ARBA00004733"/>
    </source>
</evidence>
<dbReference type="CDD" id="cd04724">
    <property type="entry name" value="Tryptophan_synthase_alpha"/>
    <property type="match status" value="1"/>
</dbReference>
<protein>
    <recommendedName>
        <fullName evidence="9">Tryptophan synthase alpha chain</fullName>
        <ecNumber evidence="9">4.2.1.20</ecNumber>
    </recommendedName>
</protein>
<keyword evidence="6 9" id="KW-0057">Aromatic amino acid biosynthesis</keyword>
<reference evidence="11 12" key="1">
    <citation type="submission" date="2006-09" db="EMBL/GenBank/DDBJ databases">
        <authorList>
            <person name="Emerson D."/>
            <person name="Ferriera S."/>
            <person name="Johnson J."/>
            <person name="Kravitz S."/>
            <person name="Halpern A."/>
            <person name="Remington K."/>
            <person name="Beeson K."/>
            <person name="Tran B."/>
            <person name="Rogers Y.-H."/>
            <person name="Friedman R."/>
            <person name="Venter J.C."/>
        </authorList>
    </citation>
    <scope>NUCLEOTIDE SEQUENCE [LARGE SCALE GENOMIC DNA]</scope>
    <source>
        <strain evidence="11 12">PV-1</strain>
    </source>
</reference>
<dbReference type="Pfam" id="PF00290">
    <property type="entry name" value="Trp_syntA"/>
    <property type="match status" value="1"/>
</dbReference>
<dbReference type="PROSITE" id="PS00167">
    <property type="entry name" value="TRP_SYNTHASE_ALPHA"/>
    <property type="match status" value="1"/>
</dbReference>
<organism evidence="11 12">
    <name type="scientific">Mariprofundus ferrooxydans PV-1</name>
    <dbReference type="NCBI Taxonomy" id="314345"/>
    <lineage>
        <taxon>Bacteria</taxon>
        <taxon>Pseudomonadati</taxon>
        <taxon>Pseudomonadota</taxon>
        <taxon>Candidatius Mariprofundia</taxon>
        <taxon>Mariprofundales</taxon>
        <taxon>Mariprofundaceae</taxon>
        <taxon>Mariprofundus</taxon>
    </lineage>
</organism>
<evidence type="ECO:0000256" key="1">
    <source>
        <dbReference type="ARBA" id="ARBA00003365"/>
    </source>
</evidence>
<keyword evidence="4 9" id="KW-0028">Amino-acid biosynthesis</keyword>
<evidence type="ECO:0000256" key="8">
    <source>
        <dbReference type="ARBA" id="ARBA00049047"/>
    </source>
</evidence>
<evidence type="ECO:0000256" key="4">
    <source>
        <dbReference type="ARBA" id="ARBA00022605"/>
    </source>
</evidence>
<dbReference type="InterPro" id="IPR002028">
    <property type="entry name" value="Trp_synthase_suA"/>
</dbReference>
<dbReference type="RefSeq" id="WP_009850177.1">
    <property type="nucleotide sequence ID" value="NZ_DS022294.1"/>
</dbReference>
<dbReference type="FunFam" id="3.20.20.70:FF:000037">
    <property type="entry name" value="Tryptophan synthase alpha chain"/>
    <property type="match status" value="1"/>
</dbReference>
<dbReference type="EMBL" id="AATS01000014">
    <property type="protein sequence ID" value="EAU53981.1"/>
    <property type="molecule type" value="Genomic_DNA"/>
</dbReference>
<evidence type="ECO:0000256" key="9">
    <source>
        <dbReference type="HAMAP-Rule" id="MF_00131"/>
    </source>
</evidence>
<dbReference type="NCBIfam" id="TIGR00262">
    <property type="entry name" value="trpA"/>
    <property type="match status" value="1"/>
</dbReference>
<dbReference type="InterPro" id="IPR011060">
    <property type="entry name" value="RibuloseP-bd_barrel"/>
</dbReference>
<comment type="function">
    <text evidence="1 9">The alpha subunit is responsible for the aldol cleavage of indoleglycerol phosphate to indole and glyceraldehyde 3-phosphate.</text>
</comment>
<evidence type="ECO:0000256" key="5">
    <source>
        <dbReference type="ARBA" id="ARBA00022822"/>
    </source>
</evidence>
<accession>Q0EXD5</accession>
<name>Q0EXD5_9PROT</name>
<dbReference type="eggNOG" id="COG0159">
    <property type="taxonomic scope" value="Bacteria"/>
</dbReference>
<feature type="active site" description="Proton acceptor" evidence="9">
    <location>
        <position position="49"/>
    </location>
</feature>
<feature type="active site" description="Proton acceptor" evidence="9">
    <location>
        <position position="60"/>
    </location>
</feature>
<comment type="subunit">
    <text evidence="3 9">Tetramer of two alpha and two beta chains.</text>
</comment>
<comment type="caution">
    <text evidence="11">The sequence shown here is derived from an EMBL/GenBank/DDBJ whole genome shotgun (WGS) entry which is preliminary data.</text>
</comment>
<comment type="catalytic activity">
    <reaction evidence="8 9">
        <text>(1S,2R)-1-C-(indol-3-yl)glycerol 3-phosphate + L-serine = D-glyceraldehyde 3-phosphate + L-tryptophan + H2O</text>
        <dbReference type="Rhea" id="RHEA:10532"/>
        <dbReference type="ChEBI" id="CHEBI:15377"/>
        <dbReference type="ChEBI" id="CHEBI:33384"/>
        <dbReference type="ChEBI" id="CHEBI:57912"/>
        <dbReference type="ChEBI" id="CHEBI:58866"/>
        <dbReference type="ChEBI" id="CHEBI:59776"/>
        <dbReference type="EC" id="4.2.1.20"/>
    </reaction>
</comment>
<dbReference type="GO" id="GO:0004834">
    <property type="term" value="F:tryptophan synthase activity"/>
    <property type="evidence" value="ECO:0007669"/>
    <property type="project" value="UniProtKB-UniRule"/>
</dbReference>
<dbReference type="Gene3D" id="3.20.20.70">
    <property type="entry name" value="Aldolase class I"/>
    <property type="match status" value="1"/>
</dbReference>
<dbReference type="SUPFAM" id="SSF51366">
    <property type="entry name" value="Ribulose-phoshate binding barrel"/>
    <property type="match status" value="1"/>
</dbReference>
<dbReference type="HOGENOM" id="CLU_016734_0_4_0"/>